<feature type="domain" description="SnoaL-like" evidence="1">
    <location>
        <begin position="25"/>
        <end position="133"/>
    </location>
</feature>
<accession>A0A4R6T3M3</accession>
<name>A0A4R6T3M3_9BACT</name>
<evidence type="ECO:0000313" key="2">
    <source>
        <dbReference type="EMBL" id="TDQ17041.1"/>
    </source>
</evidence>
<gene>
    <name evidence="2" type="ORF">DFQ04_1689</name>
</gene>
<dbReference type="InterPro" id="IPR032710">
    <property type="entry name" value="NTF2-like_dom_sf"/>
</dbReference>
<dbReference type="InterPro" id="IPR037401">
    <property type="entry name" value="SnoaL-like"/>
</dbReference>
<organism evidence="2 3">
    <name type="scientific">Algoriphagus boseongensis</name>
    <dbReference type="NCBI Taxonomy" id="1442587"/>
    <lineage>
        <taxon>Bacteria</taxon>
        <taxon>Pseudomonadati</taxon>
        <taxon>Bacteroidota</taxon>
        <taxon>Cytophagia</taxon>
        <taxon>Cytophagales</taxon>
        <taxon>Cyclobacteriaceae</taxon>
        <taxon>Algoriphagus</taxon>
    </lineage>
</organism>
<keyword evidence="3" id="KW-1185">Reference proteome</keyword>
<comment type="caution">
    <text evidence="2">The sequence shown here is derived from an EMBL/GenBank/DDBJ whole genome shotgun (WGS) entry which is preliminary data.</text>
</comment>
<protein>
    <submittedName>
        <fullName evidence="2">Ketosteroid isomerase-like protein</fullName>
    </submittedName>
</protein>
<evidence type="ECO:0000313" key="3">
    <source>
        <dbReference type="Proteomes" id="UP000294535"/>
    </source>
</evidence>
<keyword evidence="2" id="KW-0413">Isomerase</keyword>
<proteinExistence type="predicted"/>
<dbReference type="Gene3D" id="3.10.450.50">
    <property type="match status" value="1"/>
</dbReference>
<dbReference type="GO" id="GO:0016853">
    <property type="term" value="F:isomerase activity"/>
    <property type="evidence" value="ECO:0007669"/>
    <property type="project" value="UniProtKB-KW"/>
</dbReference>
<dbReference type="Proteomes" id="UP000294535">
    <property type="component" value="Unassembled WGS sequence"/>
</dbReference>
<evidence type="ECO:0000259" key="1">
    <source>
        <dbReference type="Pfam" id="PF12680"/>
    </source>
</evidence>
<dbReference type="SUPFAM" id="SSF54427">
    <property type="entry name" value="NTF2-like"/>
    <property type="match status" value="1"/>
</dbReference>
<dbReference type="Pfam" id="PF12680">
    <property type="entry name" value="SnoaL_2"/>
    <property type="match status" value="1"/>
</dbReference>
<sequence length="165" mass="18301">MMALIFGACKQEARYTMQAPEIDSVKALLAASASGDYEGQRPFYAENAQIFINATKENPITVDQMIEGQKSEMGDFSQISVTVEDDAIEMVTTDNGEKWVNCWGTWKATHTASGKSFEIPFHETFQFVDGKIVKDHGYWDNSTIMSAMMEYEAAQKAAADTVPAM</sequence>
<dbReference type="EMBL" id="SNYF01000006">
    <property type="protein sequence ID" value="TDQ17041.1"/>
    <property type="molecule type" value="Genomic_DNA"/>
</dbReference>
<dbReference type="AlphaFoldDB" id="A0A4R6T3M3"/>
<reference evidence="2 3" key="1">
    <citation type="submission" date="2019-03" db="EMBL/GenBank/DDBJ databases">
        <title>Genomic Encyclopedia of Type Strains, Phase III (KMG-III): the genomes of soil and plant-associated and newly described type strains.</title>
        <authorList>
            <person name="Whitman W."/>
        </authorList>
    </citation>
    <scope>NUCLEOTIDE SEQUENCE [LARGE SCALE GENOMIC DNA]</scope>
    <source>
        <strain evidence="2 3">CECT 8446</strain>
    </source>
</reference>